<dbReference type="Proteomes" id="UP001501231">
    <property type="component" value="Unassembled WGS sequence"/>
</dbReference>
<sequence length="248" mass="26520">MLDSMIETRRLQKRYRGIPAVDDLSFTAPAGQVTGFLGPNGAGKPTTMRIVLGLDRASSGSATIDGRPLREHAAPQRVVGAVLEAGGTPAGMTARAHLRWLAAAGRIPDTRADDLLEEVGLAPVATRRIGAFSLGMRQRLRIAAALLGDPGTLILDEPVNGLDPDGVRWVRHLTRRLAAEGRCVLVSSHLMAEMQQTADRIAVIGAGRLLDQFDIGDLADDTTLEDAYVRLTADAVRYRAGEADGNQR</sequence>
<evidence type="ECO:0000259" key="5">
    <source>
        <dbReference type="PROSITE" id="PS50893"/>
    </source>
</evidence>
<dbReference type="PANTHER" id="PTHR43335:SF4">
    <property type="entry name" value="ABC TRANSPORTER, ATP-BINDING PROTEIN"/>
    <property type="match status" value="1"/>
</dbReference>
<evidence type="ECO:0000313" key="7">
    <source>
        <dbReference type="Proteomes" id="UP001501231"/>
    </source>
</evidence>
<keyword evidence="3" id="KW-0547">Nucleotide-binding</keyword>
<evidence type="ECO:0000256" key="4">
    <source>
        <dbReference type="ARBA" id="ARBA00022840"/>
    </source>
</evidence>
<dbReference type="PROSITE" id="PS00211">
    <property type="entry name" value="ABC_TRANSPORTER_1"/>
    <property type="match status" value="1"/>
</dbReference>
<dbReference type="InterPro" id="IPR027417">
    <property type="entry name" value="P-loop_NTPase"/>
</dbReference>
<gene>
    <name evidence="6" type="ORF">GCM10010191_04610</name>
</gene>
<organism evidence="6 7">
    <name type="scientific">Actinomadura vinacea</name>
    <dbReference type="NCBI Taxonomy" id="115336"/>
    <lineage>
        <taxon>Bacteria</taxon>
        <taxon>Bacillati</taxon>
        <taxon>Actinomycetota</taxon>
        <taxon>Actinomycetes</taxon>
        <taxon>Streptosporangiales</taxon>
        <taxon>Thermomonosporaceae</taxon>
        <taxon>Actinomadura</taxon>
    </lineage>
</organism>
<keyword evidence="7" id="KW-1185">Reference proteome</keyword>
<accession>A0ABN3IDU9</accession>
<proteinExistence type="inferred from homology"/>
<reference evidence="6 7" key="1">
    <citation type="journal article" date="2019" name="Int. J. Syst. Evol. Microbiol.">
        <title>The Global Catalogue of Microorganisms (GCM) 10K type strain sequencing project: providing services to taxonomists for standard genome sequencing and annotation.</title>
        <authorList>
            <consortium name="The Broad Institute Genomics Platform"/>
            <consortium name="The Broad Institute Genome Sequencing Center for Infectious Disease"/>
            <person name="Wu L."/>
            <person name="Ma J."/>
        </authorList>
    </citation>
    <scope>NUCLEOTIDE SEQUENCE [LARGE SCALE GENOMIC DNA]</scope>
    <source>
        <strain evidence="6 7">JCM 3325</strain>
    </source>
</reference>
<evidence type="ECO:0000256" key="3">
    <source>
        <dbReference type="ARBA" id="ARBA00022741"/>
    </source>
</evidence>
<name>A0ABN3IDU9_9ACTN</name>
<dbReference type="SMART" id="SM00382">
    <property type="entry name" value="AAA"/>
    <property type="match status" value="1"/>
</dbReference>
<protein>
    <recommendedName>
        <fullName evidence="5">ABC transporter domain-containing protein</fullName>
    </recommendedName>
</protein>
<keyword evidence="2" id="KW-0813">Transport</keyword>
<keyword evidence="4" id="KW-0067">ATP-binding</keyword>
<dbReference type="InterPro" id="IPR017871">
    <property type="entry name" value="ABC_transporter-like_CS"/>
</dbReference>
<dbReference type="Pfam" id="PF00005">
    <property type="entry name" value="ABC_tran"/>
    <property type="match status" value="1"/>
</dbReference>
<dbReference type="PROSITE" id="PS50893">
    <property type="entry name" value="ABC_TRANSPORTER_2"/>
    <property type="match status" value="1"/>
</dbReference>
<dbReference type="InterPro" id="IPR003439">
    <property type="entry name" value="ABC_transporter-like_ATP-bd"/>
</dbReference>
<comment type="caution">
    <text evidence="6">The sequence shown here is derived from an EMBL/GenBank/DDBJ whole genome shotgun (WGS) entry which is preliminary data.</text>
</comment>
<evidence type="ECO:0000256" key="2">
    <source>
        <dbReference type="ARBA" id="ARBA00022448"/>
    </source>
</evidence>
<dbReference type="Gene3D" id="3.40.50.300">
    <property type="entry name" value="P-loop containing nucleotide triphosphate hydrolases"/>
    <property type="match status" value="1"/>
</dbReference>
<dbReference type="EMBL" id="BAAARW010000002">
    <property type="protein sequence ID" value="GAA2400509.1"/>
    <property type="molecule type" value="Genomic_DNA"/>
</dbReference>
<dbReference type="InterPro" id="IPR003593">
    <property type="entry name" value="AAA+_ATPase"/>
</dbReference>
<dbReference type="PANTHER" id="PTHR43335">
    <property type="entry name" value="ABC TRANSPORTER, ATP-BINDING PROTEIN"/>
    <property type="match status" value="1"/>
</dbReference>
<feature type="domain" description="ABC transporter" evidence="5">
    <location>
        <begin position="6"/>
        <end position="231"/>
    </location>
</feature>
<evidence type="ECO:0000313" key="6">
    <source>
        <dbReference type="EMBL" id="GAA2400509.1"/>
    </source>
</evidence>
<comment type="similarity">
    <text evidence="1">Belongs to the ABC transporter superfamily.</text>
</comment>
<evidence type="ECO:0000256" key="1">
    <source>
        <dbReference type="ARBA" id="ARBA00005417"/>
    </source>
</evidence>
<dbReference type="SUPFAM" id="SSF52540">
    <property type="entry name" value="P-loop containing nucleoside triphosphate hydrolases"/>
    <property type="match status" value="1"/>
</dbReference>